<organism evidence="2 3">
    <name type="scientific">Planotetraspora thailandica</name>
    <dbReference type="NCBI Taxonomy" id="487172"/>
    <lineage>
        <taxon>Bacteria</taxon>
        <taxon>Bacillati</taxon>
        <taxon>Actinomycetota</taxon>
        <taxon>Actinomycetes</taxon>
        <taxon>Streptosporangiales</taxon>
        <taxon>Streptosporangiaceae</taxon>
        <taxon>Planotetraspora</taxon>
    </lineage>
</organism>
<dbReference type="AlphaFoldDB" id="A0A8J3UYU1"/>
<keyword evidence="3" id="KW-1185">Reference proteome</keyword>
<dbReference type="RefSeq" id="WP_203942646.1">
    <property type="nucleotide sequence ID" value="NZ_BOOR01000005.1"/>
</dbReference>
<keyword evidence="1" id="KW-0472">Membrane</keyword>
<evidence type="ECO:0008006" key="4">
    <source>
        <dbReference type="Google" id="ProtNLM"/>
    </source>
</evidence>
<evidence type="ECO:0000313" key="3">
    <source>
        <dbReference type="Proteomes" id="UP000605992"/>
    </source>
</evidence>
<dbReference type="Proteomes" id="UP000605992">
    <property type="component" value="Unassembled WGS sequence"/>
</dbReference>
<evidence type="ECO:0000313" key="2">
    <source>
        <dbReference type="EMBL" id="GII52347.1"/>
    </source>
</evidence>
<gene>
    <name evidence="2" type="ORF">Pth03_07360</name>
</gene>
<keyword evidence="1" id="KW-0812">Transmembrane</keyword>
<name>A0A8J3UYU1_9ACTN</name>
<keyword evidence="1" id="KW-1133">Transmembrane helix</keyword>
<feature type="transmembrane region" description="Helical" evidence="1">
    <location>
        <begin position="13"/>
        <end position="33"/>
    </location>
</feature>
<protein>
    <recommendedName>
        <fullName evidence="4">SHOCT domain-containing protein</fullName>
    </recommendedName>
</protein>
<accession>A0A8J3UYU1</accession>
<evidence type="ECO:0000256" key="1">
    <source>
        <dbReference type="SAM" id="Phobius"/>
    </source>
</evidence>
<proteinExistence type="predicted"/>
<reference evidence="2" key="1">
    <citation type="submission" date="2021-01" db="EMBL/GenBank/DDBJ databases">
        <title>Whole genome shotgun sequence of Planotetraspora thailandica NBRC 104271.</title>
        <authorList>
            <person name="Komaki H."/>
            <person name="Tamura T."/>
        </authorList>
    </citation>
    <scope>NUCLEOTIDE SEQUENCE</scope>
    <source>
        <strain evidence="2">NBRC 104271</strain>
    </source>
</reference>
<dbReference type="EMBL" id="BOOR01000005">
    <property type="protein sequence ID" value="GII52347.1"/>
    <property type="molecule type" value="Genomic_DNA"/>
</dbReference>
<sequence>MFLYGIAISEQEALFLIISVAFWIALIGGVGAVSRTKVSGFSRDVNNPEEDLLFKSFVDGEIDDDEYRFRREALRRVPHPCTHDGA</sequence>
<comment type="caution">
    <text evidence="2">The sequence shown here is derived from an EMBL/GenBank/DDBJ whole genome shotgun (WGS) entry which is preliminary data.</text>
</comment>